<comment type="caution">
    <text evidence="1">The sequence shown here is derived from an EMBL/GenBank/DDBJ whole genome shotgun (WGS) entry which is preliminary data.</text>
</comment>
<sequence length="100" mass="11169">MAPKSSPPTVKIRESVVDLMTLSSLDVVAEKRIERLAMKVGENLFNFMSSLCGVDGTSWWCDGHPNLQRFLAFEKNRSEIKEESDGNRVFGQALRTCCSA</sequence>
<dbReference type="AlphaFoldDB" id="A0AAD9XSE7"/>
<organism evidence="1 2">
    <name type="scientific">Dipteronia dyeriana</name>
    <dbReference type="NCBI Taxonomy" id="168575"/>
    <lineage>
        <taxon>Eukaryota</taxon>
        <taxon>Viridiplantae</taxon>
        <taxon>Streptophyta</taxon>
        <taxon>Embryophyta</taxon>
        <taxon>Tracheophyta</taxon>
        <taxon>Spermatophyta</taxon>
        <taxon>Magnoliopsida</taxon>
        <taxon>eudicotyledons</taxon>
        <taxon>Gunneridae</taxon>
        <taxon>Pentapetalae</taxon>
        <taxon>rosids</taxon>
        <taxon>malvids</taxon>
        <taxon>Sapindales</taxon>
        <taxon>Sapindaceae</taxon>
        <taxon>Hippocastanoideae</taxon>
        <taxon>Acereae</taxon>
        <taxon>Dipteronia</taxon>
    </lineage>
</organism>
<reference evidence="1" key="1">
    <citation type="journal article" date="2023" name="Plant J.">
        <title>Genome sequences and population genomics provide insights into the demographic history, inbreeding, and mutation load of two 'living fossil' tree species of Dipteronia.</title>
        <authorList>
            <person name="Feng Y."/>
            <person name="Comes H.P."/>
            <person name="Chen J."/>
            <person name="Zhu S."/>
            <person name="Lu R."/>
            <person name="Zhang X."/>
            <person name="Li P."/>
            <person name="Qiu J."/>
            <person name="Olsen K.M."/>
            <person name="Qiu Y."/>
        </authorList>
    </citation>
    <scope>NUCLEOTIDE SEQUENCE</scope>
    <source>
        <strain evidence="1">KIB01</strain>
    </source>
</reference>
<accession>A0AAD9XSE7</accession>
<proteinExistence type="predicted"/>
<dbReference type="Proteomes" id="UP001280121">
    <property type="component" value="Unassembled WGS sequence"/>
</dbReference>
<evidence type="ECO:0000313" key="1">
    <source>
        <dbReference type="EMBL" id="KAK2664951.1"/>
    </source>
</evidence>
<name>A0AAD9XSE7_9ROSI</name>
<protein>
    <submittedName>
        <fullName evidence="1">Uncharacterized protein</fullName>
    </submittedName>
</protein>
<gene>
    <name evidence="1" type="ORF">Ddye_003525</name>
</gene>
<dbReference type="EMBL" id="JANJYI010000001">
    <property type="protein sequence ID" value="KAK2664951.1"/>
    <property type="molecule type" value="Genomic_DNA"/>
</dbReference>
<keyword evidence="2" id="KW-1185">Reference proteome</keyword>
<evidence type="ECO:0000313" key="2">
    <source>
        <dbReference type="Proteomes" id="UP001280121"/>
    </source>
</evidence>